<dbReference type="RefSeq" id="XP_069304391.1">
    <property type="nucleotide sequence ID" value="XM_069454118.1"/>
</dbReference>
<evidence type="ECO:0000313" key="2">
    <source>
        <dbReference type="EMBL" id="KAL1793807.1"/>
    </source>
</evidence>
<reference evidence="2 3" key="1">
    <citation type="submission" date="2024-09" db="EMBL/GenBank/DDBJ databases">
        <title>T2T genomes of carrot and Alternaria dauci and their utility for understanding host-pathogen interaction during carrot leaf blight disease.</title>
        <authorList>
            <person name="Liu W."/>
            <person name="Xu S."/>
            <person name="Ou C."/>
            <person name="Liu X."/>
            <person name="Zhuang F."/>
            <person name="Deng X.W."/>
        </authorList>
    </citation>
    <scope>NUCLEOTIDE SEQUENCE [LARGE SCALE GENOMIC DNA]</scope>
    <source>
        <strain evidence="2 3">A2016</strain>
    </source>
</reference>
<keyword evidence="3" id="KW-1185">Reference proteome</keyword>
<accession>A0ABR3UBC6</accession>
<dbReference type="InterPro" id="IPR032675">
    <property type="entry name" value="LRR_dom_sf"/>
</dbReference>
<dbReference type="GeneID" id="96087550"/>
<name>A0ABR3UBC6_9PLEO</name>
<feature type="region of interest" description="Disordered" evidence="1">
    <location>
        <begin position="336"/>
        <end position="362"/>
    </location>
</feature>
<comment type="caution">
    <text evidence="2">The sequence shown here is derived from an EMBL/GenBank/DDBJ whole genome shotgun (WGS) entry which is preliminary data.</text>
</comment>
<dbReference type="Proteomes" id="UP001578633">
    <property type="component" value="Chromosome 7"/>
</dbReference>
<proteinExistence type="predicted"/>
<sequence>MFEVDDYESDDGEYRGIRRLAAARLARPGEEHELIVKAESIWARKVTQQCEKAGTNLSALVKLFTHMPNLKDIEIREWSCDLAQYGFKGSMGREVGQQFAGCSTTWKHLELLSAAVQKANIHIASLFTPKINLFTLTTNGALESLFSSITALSFNVENADLLRAAPNNEPSPFAALLRQTSRTLEVLEFRNLTTSHPQIPNAGDILLSRIFGESHEAGSPDNTVPVFSRLKTLKLRSLYLSVPYLIDFVSQQPKLQYAHFDYVYLTPEGYKWSHVAERLPPSCKKLYIGNCGHDKFDPNTPTVDGHIKSFLPYKEGFPATSDWRVDESLVEQKMDNDEQAQKNSGWHMAPGPPGAPPGSRGLYRTTTREELRAKYRMAYSCAVFRRK</sequence>
<evidence type="ECO:0000313" key="3">
    <source>
        <dbReference type="Proteomes" id="UP001578633"/>
    </source>
</evidence>
<dbReference type="EMBL" id="JBHGVX010000007">
    <property type="protein sequence ID" value="KAL1793807.1"/>
    <property type="molecule type" value="Genomic_DNA"/>
</dbReference>
<organism evidence="2 3">
    <name type="scientific">Alternaria dauci</name>
    <dbReference type="NCBI Taxonomy" id="48095"/>
    <lineage>
        <taxon>Eukaryota</taxon>
        <taxon>Fungi</taxon>
        <taxon>Dikarya</taxon>
        <taxon>Ascomycota</taxon>
        <taxon>Pezizomycotina</taxon>
        <taxon>Dothideomycetes</taxon>
        <taxon>Pleosporomycetidae</taxon>
        <taxon>Pleosporales</taxon>
        <taxon>Pleosporineae</taxon>
        <taxon>Pleosporaceae</taxon>
        <taxon>Alternaria</taxon>
        <taxon>Alternaria sect. Porri</taxon>
    </lineage>
</organism>
<protein>
    <submittedName>
        <fullName evidence="2">Uncharacterized protein</fullName>
    </submittedName>
</protein>
<evidence type="ECO:0000256" key="1">
    <source>
        <dbReference type="SAM" id="MobiDB-lite"/>
    </source>
</evidence>
<dbReference type="Gene3D" id="3.80.10.10">
    <property type="entry name" value="Ribonuclease Inhibitor"/>
    <property type="match status" value="1"/>
</dbReference>
<gene>
    <name evidence="2" type="ORF">ACET3X_007228</name>
</gene>